<evidence type="ECO:0000259" key="13">
    <source>
        <dbReference type="PROSITE" id="PS51918"/>
    </source>
</evidence>
<accession>A0A3N0AW60</accession>
<dbReference type="GO" id="GO:0002935">
    <property type="term" value="F:tRNA (adenine(37)-C2)-methyltransferase activity"/>
    <property type="evidence" value="ECO:0007669"/>
    <property type="project" value="UniProtKB-UniRule"/>
</dbReference>
<dbReference type="SFLD" id="SFLDF00275">
    <property type="entry name" value="adenosine_C2_methyltransferase"/>
    <property type="match status" value="1"/>
</dbReference>
<comment type="similarity">
    <text evidence="12">Belongs to the radical SAM superfamily. RlmN family.</text>
</comment>
<keyword evidence="6 12" id="KW-0808">Transferase</keyword>
<dbReference type="GO" id="GO:0070475">
    <property type="term" value="P:rRNA base methylation"/>
    <property type="evidence" value="ECO:0007669"/>
    <property type="project" value="UniProtKB-UniRule"/>
</dbReference>
<evidence type="ECO:0000256" key="2">
    <source>
        <dbReference type="ARBA" id="ARBA00022485"/>
    </source>
</evidence>
<dbReference type="Proteomes" id="UP000269591">
    <property type="component" value="Unassembled WGS sequence"/>
</dbReference>
<dbReference type="PIRSF" id="PIRSF006004">
    <property type="entry name" value="CHP00048"/>
    <property type="match status" value="1"/>
</dbReference>
<dbReference type="HAMAP" id="MF_01849">
    <property type="entry name" value="RNA_methyltr_RlmN"/>
    <property type="match status" value="1"/>
</dbReference>
<comment type="caution">
    <text evidence="12">Lacks conserved residue(s) required for the propagation of feature annotation.</text>
</comment>
<dbReference type="InterPro" id="IPR027492">
    <property type="entry name" value="RNA_MTrfase_RlmN"/>
</dbReference>
<evidence type="ECO:0000256" key="10">
    <source>
        <dbReference type="ARBA" id="ARBA00023004"/>
    </source>
</evidence>
<dbReference type="InterPro" id="IPR007197">
    <property type="entry name" value="rSAM"/>
</dbReference>
<dbReference type="GO" id="GO:0000049">
    <property type="term" value="F:tRNA binding"/>
    <property type="evidence" value="ECO:0007669"/>
    <property type="project" value="UniProtKB-UniRule"/>
</dbReference>
<sequence>MAEIKAYSLNEMGQLFKEKGLPLFRAKQVYQWLYQKGARSYEEMTNLPKSLREALASELPLFPANVVDKQVSLDGTRKYIISFADGAATEMVAIPSQDRLTVCFSTQVGCAMACAFCATGHEGFTRNLLPGEMVEQVLIAQNDMGRRVSNLVAMGQGEPFLNYDNVRKALDILNGDQGLNIAARRITVSTCGIFQGIERFSHEPEQFTLAVSLHSAVQETRDELMPKVANQPLKELHEVLRRYQDLSKRRITFEYLMISKKNDDEKHLQALIDFCRGLSCHVNIIPLNEIDDSPFKPASHRSIERFIERLQESGTEATLRQSRGGDIAGACGQLKNKKGY</sequence>
<comment type="cofactor">
    <cofactor evidence="12">
        <name>[4Fe-4S] cluster</name>
        <dbReference type="ChEBI" id="CHEBI:49883"/>
    </cofactor>
    <text evidence="12">Binds 1 [4Fe-4S] cluster. The cluster is coordinated with 3 cysteines and an exchangeable S-adenosyl-L-methionine.</text>
</comment>
<evidence type="ECO:0000256" key="3">
    <source>
        <dbReference type="ARBA" id="ARBA00022490"/>
    </source>
</evidence>
<evidence type="ECO:0000256" key="4">
    <source>
        <dbReference type="ARBA" id="ARBA00022552"/>
    </source>
</evidence>
<comment type="function">
    <text evidence="12">Specifically methylates position 2 of adenine 2503 in 23S rRNA and position 2 of adenine 37 in tRNAs.</text>
</comment>
<evidence type="ECO:0000313" key="14">
    <source>
        <dbReference type="EMBL" id="RNL38850.1"/>
    </source>
</evidence>
<feature type="binding site" evidence="12">
    <location>
        <position position="110"/>
    </location>
    <ligand>
        <name>[4Fe-4S] cluster</name>
        <dbReference type="ChEBI" id="CHEBI:49883"/>
        <note>4Fe-4S-S-AdoMet</note>
    </ligand>
</feature>
<dbReference type="Gene3D" id="3.20.20.70">
    <property type="entry name" value="Aldolase class I"/>
    <property type="match status" value="1"/>
</dbReference>
<dbReference type="InterPro" id="IPR048641">
    <property type="entry name" value="RlmN_N"/>
</dbReference>
<dbReference type="EMBL" id="QIBX01000015">
    <property type="protein sequence ID" value="RNL38850.1"/>
    <property type="molecule type" value="Genomic_DNA"/>
</dbReference>
<feature type="binding site" evidence="12">
    <location>
        <begin position="157"/>
        <end position="158"/>
    </location>
    <ligand>
        <name>S-adenosyl-L-methionine</name>
        <dbReference type="ChEBI" id="CHEBI:59789"/>
    </ligand>
</feature>
<keyword evidence="3 12" id="KW-0963">Cytoplasm</keyword>
<comment type="catalytic activity">
    <reaction evidence="12">
        <text>adenosine(37) in tRNA + 2 reduced [2Fe-2S]-[ferredoxin] + 2 S-adenosyl-L-methionine = 2-methyladenosine(37) in tRNA + 5'-deoxyadenosine + L-methionine + 2 oxidized [2Fe-2S]-[ferredoxin] + S-adenosyl-L-homocysteine</text>
        <dbReference type="Rhea" id="RHEA:43332"/>
        <dbReference type="Rhea" id="RHEA-COMP:10000"/>
        <dbReference type="Rhea" id="RHEA-COMP:10001"/>
        <dbReference type="Rhea" id="RHEA-COMP:10162"/>
        <dbReference type="Rhea" id="RHEA-COMP:10485"/>
        <dbReference type="ChEBI" id="CHEBI:17319"/>
        <dbReference type="ChEBI" id="CHEBI:33737"/>
        <dbReference type="ChEBI" id="CHEBI:33738"/>
        <dbReference type="ChEBI" id="CHEBI:57844"/>
        <dbReference type="ChEBI" id="CHEBI:57856"/>
        <dbReference type="ChEBI" id="CHEBI:59789"/>
        <dbReference type="ChEBI" id="CHEBI:74411"/>
        <dbReference type="ChEBI" id="CHEBI:74497"/>
        <dbReference type="EC" id="2.1.1.192"/>
    </reaction>
</comment>
<dbReference type="PANTHER" id="PTHR30544">
    <property type="entry name" value="23S RRNA METHYLTRANSFERASE"/>
    <property type="match status" value="1"/>
</dbReference>
<evidence type="ECO:0000256" key="9">
    <source>
        <dbReference type="ARBA" id="ARBA00022723"/>
    </source>
</evidence>
<keyword evidence="9 12" id="KW-0479">Metal-binding</keyword>
<dbReference type="EC" id="2.1.1.192" evidence="12"/>
<dbReference type="SUPFAM" id="SSF102114">
    <property type="entry name" value="Radical SAM enzymes"/>
    <property type="match status" value="1"/>
</dbReference>
<gene>
    <name evidence="12 14" type="primary">rlmN</name>
    <name evidence="14" type="ORF">DMP06_08405</name>
</gene>
<feature type="binding site" evidence="12">
    <location>
        <position position="189"/>
    </location>
    <ligand>
        <name>S-adenosyl-L-methionine</name>
        <dbReference type="ChEBI" id="CHEBI:59789"/>
    </ligand>
</feature>
<feature type="binding site" evidence="12">
    <location>
        <position position="117"/>
    </location>
    <ligand>
        <name>[4Fe-4S] cluster</name>
        <dbReference type="ChEBI" id="CHEBI:49883"/>
        <note>4Fe-4S-S-AdoMet</note>
    </ligand>
</feature>
<dbReference type="Pfam" id="PF21016">
    <property type="entry name" value="RlmN_N"/>
    <property type="match status" value="1"/>
</dbReference>
<dbReference type="FunFam" id="3.20.20.70:FF:000014">
    <property type="entry name" value="Probable dual-specificity RNA methyltransferase RlmN"/>
    <property type="match status" value="1"/>
</dbReference>
<organism evidence="14 15">
    <name type="scientific">Slackia equolifaciens</name>
    <dbReference type="NCBI Taxonomy" id="498718"/>
    <lineage>
        <taxon>Bacteria</taxon>
        <taxon>Bacillati</taxon>
        <taxon>Actinomycetota</taxon>
        <taxon>Coriobacteriia</taxon>
        <taxon>Eggerthellales</taxon>
        <taxon>Eggerthellaceae</taxon>
        <taxon>Slackia</taxon>
    </lineage>
</organism>
<dbReference type="PANTHER" id="PTHR30544:SF5">
    <property type="entry name" value="RADICAL SAM CORE DOMAIN-CONTAINING PROTEIN"/>
    <property type="match status" value="1"/>
</dbReference>
<evidence type="ECO:0000256" key="7">
    <source>
        <dbReference type="ARBA" id="ARBA00022691"/>
    </source>
</evidence>
<proteinExistence type="inferred from homology"/>
<keyword evidence="10 12" id="KW-0408">Iron</keyword>
<feature type="active site" description="Proton acceptor" evidence="12">
    <location>
        <position position="90"/>
    </location>
</feature>
<feature type="binding site" evidence="12">
    <location>
        <begin position="212"/>
        <end position="214"/>
    </location>
    <ligand>
        <name>S-adenosyl-L-methionine</name>
        <dbReference type="ChEBI" id="CHEBI:59789"/>
    </ligand>
</feature>
<dbReference type="PROSITE" id="PS51918">
    <property type="entry name" value="RADICAL_SAM"/>
    <property type="match status" value="1"/>
</dbReference>
<dbReference type="InterPro" id="IPR058240">
    <property type="entry name" value="rSAM_sf"/>
</dbReference>
<comment type="subcellular location">
    <subcellularLocation>
        <location evidence="1 12">Cytoplasm</location>
    </subcellularLocation>
</comment>
<keyword evidence="11 12" id="KW-0411">Iron-sulfur</keyword>
<evidence type="ECO:0000313" key="15">
    <source>
        <dbReference type="Proteomes" id="UP000269591"/>
    </source>
</evidence>
<dbReference type="GO" id="GO:0030488">
    <property type="term" value="P:tRNA methylation"/>
    <property type="evidence" value="ECO:0007669"/>
    <property type="project" value="UniProtKB-UniRule"/>
</dbReference>
<dbReference type="GO" id="GO:0019843">
    <property type="term" value="F:rRNA binding"/>
    <property type="evidence" value="ECO:0007669"/>
    <property type="project" value="UniProtKB-UniRule"/>
</dbReference>
<dbReference type="Gene3D" id="1.10.150.530">
    <property type="match status" value="1"/>
</dbReference>
<evidence type="ECO:0000256" key="1">
    <source>
        <dbReference type="ARBA" id="ARBA00004496"/>
    </source>
</evidence>
<dbReference type="SFLD" id="SFLDG01062">
    <property type="entry name" value="methyltransferase_(Class_A)"/>
    <property type="match status" value="1"/>
</dbReference>
<keyword evidence="15" id="KW-1185">Reference proteome</keyword>
<feature type="domain" description="Radical SAM core" evidence="13">
    <location>
        <begin position="96"/>
        <end position="326"/>
    </location>
</feature>
<feature type="binding site" evidence="12">
    <location>
        <position position="114"/>
    </location>
    <ligand>
        <name>[4Fe-4S] cluster</name>
        <dbReference type="ChEBI" id="CHEBI:49883"/>
        <note>4Fe-4S-S-AdoMet</note>
    </ligand>
</feature>
<comment type="catalytic activity">
    <reaction evidence="12">
        <text>adenosine(2503) in 23S rRNA + 2 reduced [2Fe-2S]-[ferredoxin] + 2 S-adenosyl-L-methionine = 2-methyladenosine(2503) in 23S rRNA + 5'-deoxyadenosine + L-methionine + 2 oxidized [2Fe-2S]-[ferredoxin] + S-adenosyl-L-homocysteine</text>
        <dbReference type="Rhea" id="RHEA:42916"/>
        <dbReference type="Rhea" id="RHEA-COMP:10000"/>
        <dbReference type="Rhea" id="RHEA-COMP:10001"/>
        <dbReference type="Rhea" id="RHEA-COMP:10152"/>
        <dbReference type="Rhea" id="RHEA-COMP:10282"/>
        <dbReference type="ChEBI" id="CHEBI:17319"/>
        <dbReference type="ChEBI" id="CHEBI:33737"/>
        <dbReference type="ChEBI" id="CHEBI:33738"/>
        <dbReference type="ChEBI" id="CHEBI:57844"/>
        <dbReference type="ChEBI" id="CHEBI:57856"/>
        <dbReference type="ChEBI" id="CHEBI:59789"/>
        <dbReference type="ChEBI" id="CHEBI:74411"/>
        <dbReference type="ChEBI" id="CHEBI:74497"/>
        <dbReference type="EC" id="2.1.1.192"/>
    </reaction>
</comment>
<dbReference type="InterPro" id="IPR004383">
    <property type="entry name" value="rRNA_lsu_MTrfase_RlmN/Cfr"/>
</dbReference>
<protein>
    <recommendedName>
        <fullName evidence="12">Probable dual-specificity RNA methyltransferase RlmN</fullName>
        <ecNumber evidence="12">2.1.1.192</ecNumber>
    </recommendedName>
    <alternativeName>
        <fullName evidence="12">23S rRNA (adenine(2503)-C(2))-methyltransferase</fullName>
    </alternativeName>
    <alternativeName>
        <fullName evidence="12">23S rRNA m2A2503 methyltransferase</fullName>
    </alternativeName>
    <alternativeName>
        <fullName evidence="12">Ribosomal RNA large subunit methyltransferase N</fullName>
    </alternativeName>
    <alternativeName>
        <fullName evidence="12">tRNA (adenine(37)-C(2))-methyltransferase</fullName>
    </alternativeName>
    <alternativeName>
        <fullName evidence="12">tRNA m2A37 methyltransferase</fullName>
    </alternativeName>
</protein>
<keyword evidence="8 12" id="KW-0819">tRNA processing</keyword>
<dbReference type="GO" id="GO:0046872">
    <property type="term" value="F:metal ion binding"/>
    <property type="evidence" value="ECO:0007669"/>
    <property type="project" value="UniProtKB-KW"/>
</dbReference>
<feature type="active site" description="S-methylcysteine intermediate" evidence="12">
    <location>
        <position position="331"/>
    </location>
</feature>
<evidence type="ECO:0000256" key="11">
    <source>
        <dbReference type="ARBA" id="ARBA00023014"/>
    </source>
</evidence>
<evidence type="ECO:0000256" key="8">
    <source>
        <dbReference type="ARBA" id="ARBA00022694"/>
    </source>
</evidence>
<dbReference type="NCBIfam" id="TIGR00048">
    <property type="entry name" value="rRNA_mod_RlmN"/>
    <property type="match status" value="1"/>
</dbReference>
<keyword evidence="2 12" id="KW-0004">4Fe-4S</keyword>
<dbReference type="Pfam" id="PF04055">
    <property type="entry name" value="Radical_SAM"/>
    <property type="match status" value="1"/>
</dbReference>
<name>A0A3N0AW60_9ACTN</name>
<keyword evidence="7 12" id="KW-0949">S-adenosyl-L-methionine</keyword>
<keyword evidence="4 12" id="KW-0698">rRNA processing</keyword>
<comment type="caution">
    <text evidence="14">The sequence shown here is derived from an EMBL/GenBank/DDBJ whole genome shotgun (WGS) entry which is preliminary data.</text>
</comment>
<reference evidence="15" key="1">
    <citation type="submission" date="2018-05" db="EMBL/GenBank/DDBJ databases">
        <title>Genome Sequencing of selected type strains of the family Eggerthellaceae.</title>
        <authorList>
            <person name="Danylec N."/>
            <person name="Stoll D.A."/>
            <person name="Doetsch A."/>
            <person name="Huch M."/>
        </authorList>
    </citation>
    <scope>NUCLEOTIDE SEQUENCE [LARGE SCALE GENOMIC DNA]</scope>
    <source>
        <strain evidence="15">DSM 24851</strain>
    </source>
</reference>
<evidence type="ECO:0000256" key="5">
    <source>
        <dbReference type="ARBA" id="ARBA00022603"/>
    </source>
</evidence>
<dbReference type="RefSeq" id="WP_123209289.1">
    <property type="nucleotide sequence ID" value="NZ_JBHTHO010000045.1"/>
</dbReference>
<dbReference type="InterPro" id="IPR013785">
    <property type="entry name" value="Aldolase_TIM"/>
</dbReference>
<dbReference type="GO" id="GO:0005737">
    <property type="term" value="C:cytoplasm"/>
    <property type="evidence" value="ECO:0007669"/>
    <property type="project" value="UniProtKB-SubCell"/>
</dbReference>
<dbReference type="GO" id="GO:0070040">
    <property type="term" value="F:rRNA (adenine(2503)-C2-)-methyltransferase activity"/>
    <property type="evidence" value="ECO:0007669"/>
    <property type="project" value="UniProtKB-UniRule"/>
</dbReference>
<dbReference type="AlphaFoldDB" id="A0A3N0AW60"/>
<dbReference type="GO" id="GO:0051539">
    <property type="term" value="F:4 iron, 4 sulfur cluster binding"/>
    <property type="evidence" value="ECO:0007669"/>
    <property type="project" value="UniProtKB-UniRule"/>
</dbReference>
<dbReference type="OrthoDB" id="9793973at2"/>
<keyword evidence="12" id="KW-1015">Disulfide bond</keyword>
<comment type="miscellaneous">
    <text evidence="12">Reaction proceeds by a ping-pong mechanism involving intermediate methylation of a conserved cysteine residue.</text>
</comment>
<feature type="binding site" evidence="12">
    <location>
        <position position="288"/>
    </location>
    <ligand>
        <name>S-adenosyl-L-methionine</name>
        <dbReference type="ChEBI" id="CHEBI:59789"/>
    </ligand>
</feature>
<keyword evidence="5 12" id="KW-0489">Methyltransferase</keyword>
<dbReference type="InterPro" id="IPR040072">
    <property type="entry name" value="Methyltransferase_A"/>
</dbReference>
<dbReference type="SFLD" id="SFLDS00029">
    <property type="entry name" value="Radical_SAM"/>
    <property type="match status" value="1"/>
</dbReference>
<evidence type="ECO:0000256" key="12">
    <source>
        <dbReference type="HAMAP-Rule" id="MF_01849"/>
    </source>
</evidence>
<dbReference type="CDD" id="cd01335">
    <property type="entry name" value="Radical_SAM"/>
    <property type="match status" value="1"/>
</dbReference>
<evidence type="ECO:0000256" key="6">
    <source>
        <dbReference type="ARBA" id="ARBA00022679"/>
    </source>
</evidence>